<dbReference type="GO" id="GO:0006886">
    <property type="term" value="P:intracellular protein transport"/>
    <property type="evidence" value="ECO:0007669"/>
    <property type="project" value="UniProtKB-UniRule"/>
</dbReference>
<keyword evidence="9" id="KW-1185">Reference proteome</keyword>
<dbReference type="GO" id="GO:0035494">
    <property type="term" value="P:SNARE complex disassembly"/>
    <property type="evidence" value="ECO:0007669"/>
    <property type="project" value="TreeGrafter"/>
</dbReference>
<evidence type="ECO:0000313" key="8">
    <source>
        <dbReference type="EMBL" id="KAK9832714.1"/>
    </source>
</evidence>
<accession>A0AAW1RG29</accession>
<sequence>MGDAAARAAELVRKADKKLASFSFFGNKYEDAAEWLEKAAVQFKLAQAWPDAGATYEKLAAVHLKLDSKHEAASSYMEAAKCYQKTDKKDVLRALHNAVEYYTEIGRLSMAAKNLREAAETLEKQGMKEDAIEFYLRAAELYAGEEQSSEANKCRLKVAQFAAELERYREAVEIYEGVARTSVENNLLKYSAKGYLLNAGICQLCTGDEVAIRSALDRYEDIDINFAGSREAKLLKDLADACEAGDSEGFTDALAEYDNMTRLDAWKTSLLLRVKKRMAAADDGDEPDLT</sequence>
<evidence type="ECO:0000256" key="4">
    <source>
        <dbReference type="ARBA" id="ARBA00022892"/>
    </source>
</evidence>
<evidence type="ECO:0000256" key="1">
    <source>
        <dbReference type="ARBA" id="ARBA00004170"/>
    </source>
</evidence>
<dbReference type="PANTHER" id="PTHR13768">
    <property type="entry name" value="SOLUBLE NSF ATTACHMENT PROTEIN SNAP"/>
    <property type="match status" value="1"/>
</dbReference>
<dbReference type="Proteomes" id="UP001445335">
    <property type="component" value="Unassembled WGS sequence"/>
</dbReference>
<gene>
    <name evidence="8" type="ORF">WJX81_003144</name>
</gene>
<dbReference type="GO" id="GO:0005483">
    <property type="term" value="F:soluble NSF attachment protein activity"/>
    <property type="evidence" value="ECO:0007669"/>
    <property type="project" value="TreeGrafter"/>
</dbReference>
<keyword evidence="6 7" id="KW-0472">Membrane</keyword>
<dbReference type="GO" id="GO:0005774">
    <property type="term" value="C:vacuolar membrane"/>
    <property type="evidence" value="ECO:0007669"/>
    <property type="project" value="TreeGrafter"/>
</dbReference>
<organism evidence="8 9">
    <name type="scientific">Elliptochloris bilobata</name>
    <dbReference type="NCBI Taxonomy" id="381761"/>
    <lineage>
        <taxon>Eukaryota</taxon>
        <taxon>Viridiplantae</taxon>
        <taxon>Chlorophyta</taxon>
        <taxon>core chlorophytes</taxon>
        <taxon>Trebouxiophyceae</taxon>
        <taxon>Trebouxiophyceae incertae sedis</taxon>
        <taxon>Elliptochloris clade</taxon>
        <taxon>Elliptochloris</taxon>
    </lineage>
</organism>
<dbReference type="AlphaFoldDB" id="A0AAW1RG29"/>
<evidence type="ECO:0000256" key="3">
    <source>
        <dbReference type="ARBA" id="ARBA00022448"/>
    </source>
</evidence>
<evidence type="ECO:0000256" key="6">
    <source>
        <dbReference type="ARBA" id="ARBA00023136"/>
    </source>
</evidence>
<dbReference type="PRINTS" id="PR00448">
    <property type="entry name" value="NSFATTACHMNT"/>
</dbReference>
<dbReference type="FunFam" id="1.25.40.10:FF:000049">
    <property type="entry name" value="Alpha-soluble NSF attachment protein-like"/>
    <property type="match status" value="1"/>
</dbReference>
<name>A0AAW1RG29_9CHLO</name>
<dbReference type="InterPro" id="IPR011990">
    <property type="entry name" value="TPR-like_helical_dom_sf"/>
</dbReference>
<keyword evidence="3 7" id="KW-0813">Transport</keyword>
<evidence type="ECO:0008006" key="10">
    <source>
        <dbReference type="Google" id="ProtNLM"/>
    </source>
</evidence>
<dbReference type="GO" id="GO:0031201">
    <property type="term" value="C:SNARE complex"/>
    <property type="evidence" value="ECO:0007669"/>
    <property type="project" value="TreeGrafter"/>
</dbReference>
<comment type="subcellular location">
    <subcellularLocation>
        <location evidence="1 7">Membrane</location>
        <topology evidence="1 7">Peripheral membrane protein</topology>
    </subcellularLocation>
</comment>
<dbReference type="GO" id="GO:0019905">
    <property type="term" value="F:syntaxin binding"/>
    <property type="evidence" value="ECO:0007669"/>
    <property type="project" value="TreeGrafter"/>
</dbReference>
<dbReference type="EMBL" id="JALJOU010000039">
    <property type="protein sequence ID" value="KAK9832714.1"/>
    <property type="molecule type" value="Genomic_DNA"/>
</dbReference>
<dbReference type="CDD" id="cd15832">
    <property type="entry name" value="SNAP"/>
    <property type="match status" value="1"/>
</dbReference>
<keyword evidence="5 7" id="KW-0653">Protein transport</keyword>
<reference evidence="8 9" key="1">
    <citation type="journal article" date="2024" name="Nat. Commun.">
        <title>Phylogenomics reveals the evolutionary origins of lichenization in chlorophyte algae.</title>
        <authorList>
            <person name="Puginier C."/>
            <person name="Libourel C."/>
            <person name="Otte J."/>
            <person name="Skaloud P."/>
            <person name="Haon M."/>
            <person name="Grisel S."/>
            <person name="Petersen M."/>
            <person name="Berrin J.G."/>
            <person name="Delaux P.M."/>
            <person name="Dal Grande F."/>
            <person name="Keller J."/>
        </authorList>
    </citation>
    <scope>NUCLEOTIDE SEQUENCE [LARGE SCALE GENOMIC DNA]</scope>
    <source>
        <strain evidence="8 9">SAG 245.80</strain>
    </source>
</reference>
<comment type="similarity">
    <text evidence="2 7">Belongs to the SNAP family.</text>
</comment>
<evidence type="ECO:0000256" key="7">
    <source>
        <dbReference type="RuleBase" id="RU367013"/>
    </source>
</evidence>
<comment type="caution">
    <text evidence="8">The sequence shown here is derived from an EMBL/GenBank/DDBJ whole genome shotgun (WGS) entry which is preliminary data.</text>
</comment>
<keyword evidence="4 7" id="KW-0931">ER-Golgi transport</keyword>
<dbReference type="Pfam" id="PF14938">
    <property type="entry name" value="SNAP"/>
    <property type="match status" value="1"/>
</dbReference>
<evidence type="ECO:0000256" key="2">
    <source>
        <dbReference type="ARBA" id="ARBA00010050"/>
    </source>
</evidence>
<proteinExistence type="inferred from homology"/>
<dbReference type="SUPFAM" id="SSF48452">
    <property type="entry name" value="TPR-like"/>
    <property type="match status" value="1"/>
</dbReference>
<evidence type="ECO:0000256" key="5">
    <source>
        <dbReference type="ARBA" id="ARBA00022927"/>
    </source>
</evidence>
<dbReference type="InterPro" id="IPR000744">
    <property type="entry name" value="NSF_attach"/>
</dbReference>
<dbReference type="PANTHER" id="PTHR13768:SF8">
    <property type="entry name" value="ALPHA-SOLUBLE NSF ATTACHMENT PROTEIN"/>
    <property type="match status" value="1"/>
</dbReference>
<dbReference type="Gene3D" id="1.25.40.10">
    <property type="entry name" value="Tetratricopeptide repeat domain"/>
    <property type="match status" value="1"/>
</dbReference>
<comment type="function">
    <text evidence="7">Required for vesicular transport between the endoplasmic reticulum and the Golgi apparatus.</text>
</comment>
<evidence type="ECO:0000313" key="9">
    <source>
        <dbReference type="Proteomes" id="UP001445335"/>
    </source>
</evidence>
<protein>
    <recommendedName>
        <fullName evidence="10">Alpha-soluble NSF attachment protein</fullName>
    </recommendedName>
</protein>